<dbReference type="InterPro" id="IPR051531">
    <property type="entry name" value="N-acetyltransferase"/>
</dbReference>
<dbReference type="InterPro" id="IPR016181">
    <property type="entry name" value="Acyl_CoA_acyltransferase"/>
</dbReference>
<dbReference type="AlphaFoldDB" id="A0AA92RA51"/>
<reference evidence="3 4" key="2">
    <citation type="journal article" date="2018" name="AMB Express">
        <title>Occurrence and significance of pathogenicity and fitness islands in environmental vibrios.</title>
        <authorList>
            <person name="Klein S."/>
            <person name="Pipes S."/>
            <person name="Lovell C.R."/>
        </authorList>
    </citation>
    <scope>NUCLEOTIDE SEQUENCE [LARGE SCALE GENOMIC DNA]</scope>
    <source>
        <strain evidence="3 4">JBS-8-11-1</strain>
    </source>
</reference>
<dbReference type="PANTHER" id="PTHR43792">
    <property type="entry name" value="GNAT FAMILY, PUTATIVE (AFU_ORTHOLOGUE AFUA_3G00765)-RELATED-RELATED"/>
    <property type="match status" value="1"/>
</dbReference>
<feature type="domain" description="N-acetyltransferase" evidence="1">
    <location>
        <begin position="11"/>
        <end position="150"/>
    </location>
</feature>
<accession>A0AA92RA51</accession>
<dbReference type="Pfam" id="PF13302">
    <property type="entry name" value="Acetyltransf_3"/>
    <property type="match status" value="1"/>
</dbReference>
<organism evidence="2 5">
    <name type="scientific">Vibrio diabolicus</name>
    <dbReference type="NCBI Taxonomy" id="50719"/>
    <lineage>
        <taxon>Bacteria</taxon>
        <taxon>Pseudomonadati</taxon>
        <taxon>Pseudomonadota</taxon>
        <taxon>Gammaproteobacteria</taxon>
        <taxon>Vibrionales</taxon>
        <taxon>Vibrionaceae</taxon>
        <taxon>Vibrio</taxon>
        <taxon>Vibrio diabolicus subgroup</taxon>
    </lineage>
</organism>
<protein>
    <submittedName>
        <fullName evidence="2 3">N-acetyltransferase</fullName>
    </submittedName>
</protein>
<dbReference type="InterPro" id="IPR000182">
    <property type="entry name" value="GNAT_dom"/>
</dbReference>
<evidence type="ECO:0000259" key="1">
    <source>
        <dbReference type="Pfam" id="PF13302"/>
    </source>
</evidence>
<dbReference type="Gene3D" id="3.40.630.30">
    <property type="match status" value="1"/>
</dbReference>
<evidence type="ECO:0000313" key="3">
    <source>
        <dbReference type="EMBL" id="RPB40738.1"/>
    </source>
</evidence>
<dbReference type="Proteomes" id="UP000596337">
    <property type="component" value="Chromosome 2"/>
</dbReference>
<dbReference type="GO" id="GO:0016747">
    <property type="term" value="F:acyltransferase activity, transferring groups other than amino-acyl groups"/>
    <property type="evidence" value="ECO:0007669"/>
    <property type="project" value="InterPro"/>
</dbReference>
<dbReference type="EMBL" id="PKPZ01000006">
    <property type="protein sequence ID" value="RPB40738.1"/>
    <property type="molecule type" value="Genomic_DNA"/>
</dbReference>
<evidence type="ECO:0000313" key="4">
    <source>
        <dbReference type="Proteomes" id="UP000283878"/>
    </source>
</evidence>
<dbReference type="Proteomes" id="UP000283878">
    <property type="component" value="Unassembled WGS sequence"/>
</dbReference>
<proteinExistence type="predicted"/>
<evidence type="ECO:0000313" key="2">
    <source>
        <dbReference type="EMBL" id="QRG85611.1"/>
    </source>
</evidence>
<name>A0AA92RA51_9VIBR</name>
<reference evidence="3" key="1">
    <citation type="submission" date="2017-12" db="EMBL/GenBank/DDBJ databases">
        <authorList>
            <person name="Pipes S.E."/>
            <person name="Lovell C.R."/>
        </authorList>
    </citation>
    <scope>NUCLEOTIDE SEQUENCE</scope>
    <source>
        <strain evidence="3">JBS-8-11-1</strain>
    </source>
</reference>
<evidence type="ECO:0000313" key="5">
    <source>
        <dbReference type="Proteomes" id="UP000596337"/>
    </source>
</evidence>
<reference evidence="2 5" key="3">
    <citation type="submission" date="2021-01" db="EMBL/GenBank/DDBJ databases">
        <title>Characterization of a novel blaVMB-2- harboring plasmid in Vibrio diabolicus.</title>
        <authorList>
            <person name="Liu M."/>
        </authorList>
    </citation>
    <scope>NUCLEOTIDE SEQUENCE [LARGE SCALE GENOMIC DNA]</scope>
    <source>
        <strain evidence="2 5">SLV18</strain>
    </source>
</reference>
<gene>
    <name evidence="3" type="ORF">CYQ91_09430</name>
    <name evidence="2" type="ORF">JOS67_18395</name>
</gene>
<dbReference type="RefSeq" id="WP_124008165.1">
    <property type="nucleotide sequence ID" value="NZ_CANMIY010000003.1"/>
</dbReference>
<dbReference type="EMBL" id="CP069197">
    <property type="protein sequence ID" value="QRG85611.1"/>
    <property type="molecule type" value="Genomic_DNA"/>
</dbReference>
<sequence>MKLQPTLTTQRLILRPFHPTDSATVARLAGDKSIADMTANIPHPYEEPMAQVWIKSHVGAYQKRSGVIYAITLRQDEVLIGAVSLLNISEGVGTLGYWLGVDYWGNGFAQEASMALIQFARTHFELSGLKAMHLVENRQSQSVIQKLGMTYIDNHIIKMQGKEREVCVYQQIFSPQVTVATSQN</sequence>
<dbReference type="SUPFAM" id="SSF55729">
    <property type="entry name" value="Acyl-CoA N-acyltransferases (Nat)"/>
    <property type="match status" value="1"/>
</dbReference>